<dbReference type="InterPro" id="IPR016849">
    <property type="entry name" value="Rtt109"/>
</dbReference>
<evidence type="ECO:0000256" key="3">
    <source>
        <dbReference type="ARBA" id="ARBA00022679"/>
    </source>
</evidence>
<evidence type="ECO:0000256" key="8">
    <source>
        <dbReference type="ARBA" id="ARBA00023242"/>
    </source>
</evidence>
<keyword evidence="7" id="KW-0804">Transcription</keyword>
<dbReference type="RefSeq" id="XP_007414819.1">
    <property type="nucleotide sequence ID" value="XM_007414757.1"/>
</dbReference>
<keyword evidence="6" id="KW-0805">Transcription regulation</keyword>
<evidence type="ECO:0000256" key="2">
    <source>
        <dbReference type="ARBA" id="ARBA00013184"/>
    </source>
</evidence>
<name>F4S075_MELLP</name>
<dbReference type="GO" id="GO:0006355">
    <property type="term" value="P:regulation of DNA-templated transcription"/>
    <property type="evidence" value="ECO:0007669"/>
    <property type="project" value="InterPro"/>
</dbReference>
<keyword evidence="3" id="KW-0808">Transferase</keyword>
<dbReference type="GO" id="GO:0005634">
    <property type="term" value="C:nucleus"/>
    <property type="evidence" value="ECO:0007669"/>
    <property type="project" value="UniProtKB-SubCell"/>
</dbReference>
<dbReference type="HOGENOM" id="CLU_453511_0_0_1"/>
<evidence type="ECO:0000256" key="7">
    <source>
        <dbReference type="ARBA" id="ARBA00023163"/>
    </source>
</evidence>
<gene>
    <name evidence="11" type="ORF">MELLADRAFT_117668</name>
</gene>
<feature type="compositionally biased region" description="Low complexity" evidence="10">
    <location>
        <begin position="385"/>
        <end position="395"/>
    </location>
</feature>
<keyword evidence="12" id="KW-1185">Reference proteome</keyword>
<dbReference type="EC" id="2.3.1.48" evidence="2"/>
<evidence type="ECO:0000256" key="5">
    <source>
        <dbReference type="ARBA" id="ARBA00022990"/>
    </source>
</evidence>
<feature type="region of interest" description="Disordered" evidence="10">
    <location>
        <begin position="1"/>
        <end position="68"/>
    </location>
</feature>
<keyword evidence="8" id="KW-0539">Nucleus</keyword>
<feature type="compositionally biased region" description="Polar residues" evidence="10">
    <location>
        <begin position="1"/>
        <end position="11"/>
    </location>
</feature>
<keyword evidence="5" id="KW-0007">Acetylation</keyword>
<comment type="subcellular location">
    <subcellularLocation>
        <location evidence="1">Nucleus</location>
    </subcellularLocation>
</comment>
<evidence type="ECO:0000256" key="10">
    <source>
        <dbReference type="SAM" id="MobiDB-lite"/>
    </source>
</evidence>
<comment type="catalytic activity">
    <reaction evidence="9">
        <text>L-lysyl-[histone] + acetyl-CoA = N(6)-acetyl-L-lysyl-[histone] + CoA + H(+)</text>
        <dbReference type="Rhea" id="RHEA:21992"/>
        <dbReference type="Rhea" id="RHEA-COMP:9845"/>
        <dbReference type="Rhea" id="RHEA-COMP:11338"/>
        <dbReference type="ChEBI" id="CHEBI:15378"/>
        <dbReference type="ChEBI" id="CHEBI:29969"/>
        <dbReference type="ChEBI" id="CHEBI:57287"/>
        <dbReference type="ChEBI" id="CHEBI:57288"/>
        <dbReference type="ChEBI" id="CHEBI:61930"/>
        <dbReference type="EC" id="2.3.1.48"/>
    </reaction>
    <physiologicalReaction direction="left-to-right" evidence="9">
        <dbReference type="Rhea" id="RHEA:21993"/>
    </physiologicalReaction>
</comment>
<dbReference type="PROSITE" id="PS51728">
    <property type="entry name" value="RTT109_HAT"/>
    <property type="match status" value="1"/>
</dbReference>
<dbReference type="GO" id="GO:0006974">
    <property type="term" value="P:DNA damage response"/>
    <property type="evidence" value="ECO:0007669"/>
    <property type="project" value="UniProtKB-KW"/>
</dbReference>
<dbReference type="InterPro" id="IPR051236">
    <property type="entry name" value="HAT_RTT109-like"/>
</dbReference>
<feature type="region of interest" description="Disordered" evidence="10">
    <location>
        <begin position="357"/>
        <end position="395"/>
    </location>
</feature>
<dbReference type="GO" id="GO:0032931">
    <property type="term" value="F:histone H3K56 acetyltransferase activity"/>
    <property type="evidence" value="ECO:0007669"/>
    <property type="project" value="TreeGrafter"/>
</dbReference>
<feature type="compositionally biased region" description="Polar residues" evidence="10">
    <location>
        <begin position="54"/>
        <end position="63"/>
    </location>
</feature>
<dbReference type="VEuPathDB" id="FungiDB:MELLADRAFT_117668"/>
<dbReference type="Proteomes" id="UP000001072">
    <property type="component" value="Unassembled WGS sequence"/>
</dbReference>
<feature type="compositionally biased region" description="Basic and acidic residues" evidence="10">
    <location>
        <begin position="12"/>
        <end position="38"/>
    </location>
</feature>
<dbReference type="GeneID" id="18926065"/>
<dbReference type="STRING" id="747676.F4S075"/>
<organism evidence="12">
    <name type="scientific">Melampsora larici-populina (strain 98AG31 / pathotype 3-4-7)</name>
    <name type="common">Poplar leaf rust fungus</name>
    <dbReference type="NCBI Taxonomy" id="747676"/>
    <lineage>
        <taxon>Eukaryota</taxon>
        <taxon>Fungi</taxon>
        <taxon>Dikarya</taxon>
        <taxon>Basidiomycota</taxon>
        <taxon>Pucciniomycotina</taxon>
        <taxon>Pucciniomycetes</taxon>
        <taxon>Pucciniales</taxon>
        <taxon>Melampsoraceae</taxon>
        <taxon>Melampsora</taxon>
    </lineage>
</organism>
<feature type="compositionally biased region" description="Polar residues" evidence="10">
    <location>
        <begin position="372"/>
        <end position="384"/>
    </location>
</feature>
<evidence type="ECO:0000256" key="9">
    <source>
        <dbReference type="ARBA" id="ARBA00048940"/>
    </source>
</evidence>
<dbReference type="Pfam" id="PF08214">
    <property type="entry name" value="HAT_KAT11"/>
    <property type="match status" value="1"/>
</dbReference>
<dbReference type="PANTHER" id="PTHR31571:SF2">
    <property type="entry name" value="HISTONE ACETYLTRANSFERASE RTT109"/>
    <property type="match status" value="1"/>
</dbReference>
<proteinExistence type="predicted"/>
<dbReference type="PANTHER" id="PTHR31571">
    <property type="entry name" value="ALTERED INHERITANCE OF MITOCHONDRIA PROTEIN 6"/>
    <property type="match status" value="1"/>
</dbReference>
<keyword evidence="4" id="KW-0227">DNA damage</keyword>
<dbReference type="InParanoid" id="F4S075"/>
<feature type="region of interest" description="Disordered" evidence="10">
    <location>
        <begin position="283"/>
        <end position="308"/>
    </location>
</feature>
<reference evidence="12" key="1">
    <citation type="journal article" date="2011" name="Proc. Natl. Acad. Sci. U.S.A.">
        <title>Obligate biotrophy features unraveled by the genomic analysis of rust fungi.</title>
        <authorList>
            <person name="Duplessis S."/>
            <person name="Cuomo C.A."/>
            <person name="Lin Y.-C."/>
            <person name="Aerts A."/>
            <person name="Tisserant E."/>
            <person name="Veneault-Fourrey C."/>
            <person name="Joly D.L."/>
            <person name="Hacquard S."/>
            <person name="Amselem J."/>
            <person name="Cantarel B.L."/>
            <person name="Chiu R."/>
            <person name="Coutinho P.M."/>
            <person name="Feau N."/>
            <person name="Field M."/>
            <person name="Frey P."/>
            <person name="Gelhaye E."/>
            <person name="Goldberg J."/>
            <person name="Grabherr M.G."/>
            <person name="Kodira C.D."/>
            <person name="Kohler A."/>
            <person name="Kuees U."/>
            <person name="Lindquist E.A."/>
            <person name="Lucas S.M."/>
            <person name="Mago R."/>
            <person name="Mauceli E."/>
            <person name="Morin E."/>
            <person name="Murat C."/>
            <person name="Pangilinan J.L."/>
            <person name="Park R."/>
            <person name="Pearson M."/>
            <person name="Quesneville H."/>
            <person name="Rouhier N."/>
            <person name="Sakthikumar S."/>
            <person name="Salamov A.A."/>
            <person name="Schmutz J."/>
            <person name="Selles B."/>
            <person name="Shapiro H."/>
            <person name="Tanguay P."/>
            <person name="Tuskan G.A."/>
            <person name="Henrissat B."/>
            <person name="Van de Peer Y."/>
            <person name="Rouze P."/>
            <person name="Ellis J.G."/>
            <person name="Dodds P.N."/>
            <person name="Schein J.E."/>
            <person name="Zhong S."/>
            <person name="Hamelin R.C."/>
            <person name="Grigoriev I.V."/>
            <person name="Szabo L.J."/>
            <person name="Martin F."/>
        </authorList>
    </citation>
    <scope>NUCLEOTIDE SEQUENCE [LARGE SCALE GENOMIC DNA]</scope>
    <source>
        <strain evidence="12">98AG31 / pathotype 3-4-7</strain>
    </source>
</reference>
<dbReference type="SMART" id="SM01250">
    <property type="entry name" value="KAT11"/>
    <property type="match status" value="1"/>
</dbReference>
<dbReference type="InterPro" id="IPR013178">
    <property type="entry name" value="Histone_AcTrfase_Rtt109/CBP"/>
</dbReference>
<dbReference type="OrthoDB" id="3361892at2759"/>
<dbReference type="AlphaFoldDB" id="F4S075"/>
<dbReference type="eggNOG" id="KOG4534">
    <property type="taxonomic scope" value="Eukaryota"/>
</dbReference>
<evidence type="ECO:0000256" key="6">
    <source>
        <dbReference type="ARBA" id="ARBA00023015"/>
    </source>
</evidence>
<evidence type="ECO:0000313" key="11">
    <source>
        <dbReference type="EMBL" id="EGG01985.1"/>
    </source>
</evidence>
<evidence type="ECO:0000313" key="12">
    <source>
        <dbReference type="Proteomes" id="UP000001072"/>
    </source>
</evidence>
<accession>F4S075</accession>
<sequence length="487" mass="54572">MENMENKANTNHKMDNIEKKEDTKHKMDQIENKEDMKDTNQQNEDNEIKKNDKTNSNSTIITNHQKHPTLHQSLLNSLSTLKTKTDSPRTFFLTTLKSKPFHTHTLFPHATNPNQSISRTDYLIVLAERFQNYHTNLIDKNLITVPIFALEASLYLIPTTSVGILYISKLDSTGLSPFPTPAKLLTERGKRILDDQQLIKWWKTVLSKPSSSIGPTHRFYILPGFDREESLAILPKLDQNWIYGHPYHVIGSPLKVSTQTDFLLSDLIPALCDDPKARFLQSLSRSSSNPAGEIGDWDDSLNERSSSGLESDRIRERKFLNMTSVDEFWERMGGRQECCDGRVSAFFVISGSTSIGNGTGGSNGNHDEDNGSIDSSAASKNQGDSKSSGSNGHVSSSVTRNLWVMLWSKFHNCDYSRLESAGTGYSAWIEAIQACIPASGFHKIHSELTIDQPDLETKKRTAECDSISPKKPAITILQPRKKVKSTV</sequence>
<evidence type="ECO:0000256" key="4">
    <source>
        <dbReference type="ARBA" id="ARBA00022763"/>
    </source>
</evidence>
<protein>
    <recommendedName>
        <fullName evidence="2">histone acetyltransferase</fullName>
        <ecNumber evidence="2">2.3.1.48</ecNumber>
    </recommendedName>
</protein>
<evidence type="ECO:0000256" key="1">
    <source>
        <dbReference type="ARBA" id="ARBA00004123"/>
    </source>
</evidence>
<dbReference type="EMBL" id="GL883134">
    <property type="protein sequence ID" value="EGG01985.1"/>
    <property type="molecule type" value="Genomic_DNA"/>
</dbReference>
<dbReference type="KEGG" id="mlr:MELLADRAFT_117668"/>